<dbReference type="PANTHER" id="PTHR23404">
    <property type="entry name" value="MOLYBDOPTERIN SYNTHASE RELATED"/>
    <property type="match status" value="1"/>
</dbReference>
<reference evidence="1" key="1">
    <citation type="submission" date="2018-05" db="EMBL/GenBank/DDBJ databases">
        <authorList>
            <person name="Lanie J.A."/>
            <person name="Ng W.-L."/>
            <person name="Kazmierczak K.M."/>
            <person name="Andrzejewski T.M."/>
            <person name="Davidsen T.M."/>
            <person name="Wayne K.J."/>
            <person name="Tettelin H."/>
            <person name="Glass J.I."/>
            <person name="Rusch D."/>
            <person name="Podicherti R."/>
            <person name="Tsui H.-C.T."/>
            <person name="Winkler M.E."/>
        </authorList>
    </citation>
    <scope>NUCLEOTIDE SEQUENCE</scope>
</reference>
<accession>A0A382EKR9</accession>
<proteinExistence type="predicted"/>
<dbReference type="Pfam" id="PF02391">
    <property type="entry name" value="MoaE"/>
    <property type="match status" value="1"/>
</dbReference>
<dbReference type="AlphaFoldDB" id="A0A382EKR9"/>
<protein>
    <submittedName>
        <fullName evidence="1">Uncharacterized protein</fullName>
    </submittedName>
</protein>
<dbReference type="EMBL" id="UINC01045043">
    <property type="protein sequence ID" value="SVB51308.1"/>
    <property type="molecule type" value="Genomic_DNA"/>
</dbReference>
<sequence>MVLTEIIPVPILPFPSDNTRREEGSELIFNGRVRGTEHGQDIMALDYEYYEGMAEQELQTLADKTVVKFPIQDLFCRHRVGRITIGETSLHVSIWSRHRKEGIEAMTYFIR</sequence>
<evidence type="ECO:0000313" key="1">
    <source>
        <dbReference type="EMBL" id="SVB51308.1"/>
    </source>
</evidence>
<gene>
    <name evidence="1" type="ORF">METZ01_LOCUS204162</name>
</gene>
<dbReference type="InterPro" id="IPR003448">
    <property type="entry name" value="Mopterin_biosynth_MoaE"/>
</dbReference>
<name>A0A382EKR9_9ZZZZ</name>
<dbReference type="GO" id="GO:0006777">
    <property type="term" value="P:Mo-molybdopterin cofactor biosynthetic process"/>
    <property type="evidence" value="ECO:0007669"/>
    <property type="project" value="InterPro"/>
</dbReference>
<organism evidence="1">
    <name type="scientific">marine metagenome</name>
    <dbReference type="NCBI Taxonomy" id="408172"/>
    <lineage>
        <taxon>unclassified sequences</taxon>
        <taxon>metagenomes</taxon>
        <taxon>ecological metagenomes</taxon>
    </lineage>
</organism>
<dbReference type="Gene3D" id="3.90.1170.40">
    <property type="entry name" value="Molybdopterin biosynthesis MoaE subunit"/>
    <property type="match status" value="1"/>
</dbReference>
<feature type="non-terminal residue" evidence="1">
    <location>
        <position position="111"/>
    </location>
</feature>
<dbReference type="SUPFAM" id="SSF54690">
    <property type="entry name" value="Molybdopterin synthase subunit MoaE"/>
    <property type="match status" value="1"/>
</dbReference>
<dbReference type="InterPro" id="IPR036563">
    <property type="entry name" value="MoaE_sf"/>
</dbReference>